<sequence>MNLPASDYRCYRHPDREAYISCQRCERLICPECMNDASVGFQCPSCIAEGAKSVRAPRTIAGGLVSANAGSVTMVLIAINVLAFVVQIATGDRSSGIYQHGAMQGYVVADGDYWRLLTAAFLHASIPHILFNMMALYVFGPFVERALGTWRYIAAYLTMAVFSSVFVYVINNPFTVTVGASGAIFGLLGIALVVLLRAKQDVRTLLVLLAINAVISTQGNISWEGHLGGFVAGVILGLAFAFAPRDRKLLVQAAVATTMWVGIVVAVVLRTHQLTG</sequence>
<dbReference type="GO" id="GO:0006508">
    <property type="term" value="P:proteolysis"/>
    <property type="evidence" value="ECO:0007669"/>
    <property type="project" value="UniProtKB-KW"/>
</dbReference>
<comment type="subcellular location">
    <subcellularLocation>
        <location evidence="1">Membrane</location>
        <topology evidence="1">Multi-pass membrane protein</topology>
    </subcellularLocation>
</comment>
<proteinExistence type="inferred from homology"/>
<keyword evidence="6 7" id="KW-0472">Membrane</keyword>
<feature type="transmembrane region" description="Helical" evidence="7">
    <location>
        <begin position="176"/>
        <end position="195"/>
    </location>
</feature>
<evidence type="ECO:0000313" key="9">
    <source>
        <dbReference type="EMBL" id="KAA1395745.1"/>
    </source>
</evidence>
<comment type="similarity">
    <text evidence="2">Belongs to the peptidase S54 family.</text>
</comment>
<keyword evidence="9" id="KW-0645">Protease</keyword>
<dbReference type="Proteomes" id="UP000380867">
    <property type="component" value="Unassembled WGS sequence"/>
</dbReference>
<feature type="transmembrane region" description="Helical" evidence="7">
    <location>
        <begin position="152"/>
        <end position="170"/>
    </location>
</feature>
<dbReference type="InterPro" id="IPR022764">
    <property type="entry name" value="Peptidase_S54_rhomboid_dom"/>
</dbReference>
<feature type="transmembrane region" description="Helical" evidence="7">
    <location>
        <begin position="227"/>
        <end position="243"/>
    </location>
</feature>
<evidence type="ECO:0000256" key="5">
    <source>
        <dbReference type="ARBA" id="ARBA00022989"/>
    </source>
</evidence>
<dbReference type="Gene3D" id="1.20.1540.10">
    <property type="entry name" value="Rhomboid-like"/>
    <property type="match status" value="1"/>
</dbReference>
<dbReference type="RefSeq" id="WP_149690396.1">
    <property type="nucleotide sequence ID" value="NZ_SDPQ02000003.1"/>
</dbReference>
<dbReference type="Pfam" id="PF01694">
    <property type="entry name" value="Rhomboid"/>
    <property type="match status" value="1"/>
</dbReference>
<name>A0A5M4FBR7_9ACTN</name>
<gene>
    <name evidence="9" type="ORF">ESP70_016535</name>
</gene>
<dbReference type="GO" id="GO:0016020">
    <property type="term" value="C:membrane"/>
    <property type="evidence" value="ECO:0007669"/>
    <property type="project" value="UniProtKB-SubCell"/>
</dbReference>
<evidence type="ECO:0000256" key="2">
    <source>
        <dbReference type="ARBA" id="ARBA00009045"/>
    </source>
</evidence>
<protein>
    <submittedName>
        <fullName evidence="9">Rhomboid family intramembrane serine protease</fullName>
    </submittedName>
</protein>
<dbReference type="GO" id="GO:0004252">
    <property type="term" value="F:serine-type endopeptidase activity"/>
    <property type="evidence" value="ECO:0007669"/>
    <property type="project" value="InterPro"/>
</dbReference>
<keyword evidence="4" id="KW-0378">Hydrolase</keyword>
<keyword evidence="5 7" id="KW-1133">Transmembrane helix</keyword>
<feature type="domain" description="Peptidase S54 rhomboid" evidence="8">
    <location>
        <begin position="111"/>
        <end position="240"/>
    </location>
</feature>
<keyword evidence="10" id="KW-1185">Reference proteome</keyword>
<feature type="transmembrane region" description="Helical" evidence="7">
    <location>
        <begin position="202"/>
        <end position="221"/>
    </location>
</feature>
<evidence type="ECO:0000256" key="6">
    <source>
        <dbReference type="ARBA" id="ARBA00023136"/>
    </source>
</evidence>
<feature type="transmembrane region" description="Helical" evidence="7">
    <location>
        <begin position="113"/>
        <end position="140"/>
    </location>
</feature>
<organism evidence="9 10">
    <name type="scientific">Aeromicrobium ginsengisoli</name>
    <dbReference type="NCBI Taxonomy" id="363867"/>
    <lineage>
        <taxon>Bacteria</taxon>
        <taxon>Bacillati</taxon>
        <taxon>Actinomycetota</taxon>
        <taxon>Actinomycetes</taxon>
        <taxon>Propionibacteriales</taxon>
        <taxon>Nocardioidaceae</taxon>
        <taxon>Aeromicrobium</taxon>
    </lineage>
</organism>
<evidence type="ECO:0000313" key="10">
    <source>
        <dbReference type="Proteomes" id="UP000380867"/>
    </source>
</evidence>
<evidence type="ECO:0000259" key="8">
    <source>
        <dbReference type="Pfam" id="PF01694"/>
    </source>
</evidence>
<feature type="transmembrane region" description="Helical" evidence="7">
    <location>
        <begin position="250"/>
        <end position="269"/>
    </location>
</feature>
<dbReference type="InterPro" id="IPR050925">
    <property type="entry name" value="Rhomboid_protease_S54"/>
</dbReference>
<evidence type="ECO:0000256" key="7">
    <source>
        <dbReference type="SAM" id="Phobius"/>
    </source>
</evidence>
<keyword evidence="3 7" id="KW-0812">Transmembrane</keyword>
<dbReference type="PANTHER" id="PTHR43731:SF14">
    <property type="entry name" value="PRESENILIN-ASSOCIATED RHOMBOID-LIKE PROTEIN, MITOCHONDRIAL"/>
    <property type="match status" value="1"/>
</dbReference>
<dbReference type="EMBL" id="SDPQ02000003">
    <property type="protein sequence ID" value="KAA1395745.1"/>
    <property type="molecule type" value="Genomic_DNA"/>
</dbReference>
<evidence type="ECO:0000256" key="4">
    <source>
        <dbReference type="ARBA" id="ARBA00022801"/>
    </source>
</evidence>
<evidence type="ECO:0000256" key="1">
    <source>
        <dbReference type="ARBA" id="ARBA00004141"/>
    </source>
</evidence>
<dbReference type="PANTHER" id="PTHR43731">
    <property type="entry name" value="RHOMBOID PROTEASE"/>
    <property type="match status" value="1"/>
</dbReference>
<accession>A0A5M4FBR7</accession>
<reference evidence="9" key="1">
    <citation type="submission" date="2019-09" db="EMBL/GenBank/DDBJ databases">
        <authorList>
            <person name="Li J."/>
        </authorList>
    </citation>
    <scope>NUCLEOTIDE SEQUENCE [LARGE SCALE GENOMIC DNA]</scope>
    <source>
        <strain evidence="9">JCM 14732</strain>
    </source>
</reference>
<comment type="caution">
    <text evidence="9">The sequence shown here is derived from an EMBL/GenBank/DDBJ whole genome shotgun (WGS) entry which is preliminary data.</text>
</comment>
<evidence type="ECO:0000256" key="3">
    <source>
        <dbReference type="ARBA" id="ARBA00022692"/>
    </source>
</evidence>
<dbReference type="InterPro" id="IPR035952">
    <property type="entry name" value="Rhomboid-like_sf"/>
</dbReference>
<dbReference type="SUPFAM" id="SSF144091">
    <property type="entry name" value="Rhomboid-like"/>
    <property type="match status" value="1"/>
</dbReference>
<dbReference type="AlphaFoldDB" id="A0A5M4FBR7"/>
<dbReference type="OrthoDB" id="9807874at2"/>
<feature type="transmembrane region" description="Helical" evidence="7">
    <location>
        <begin position="60"/>
        <end position="86"/>
    </location>
</feature>